<evidence type="ECO:0000313" key="2">
    <source>
        <dbReference type="EMBL" id="MDZ5461674.1"/>
    </source>
</evidence>
<dbReference type="PROSITE" id="PS51257">
    <property type="entry name" value="PROKAR_LIPOPROTEIN"/>
    <property type="match status" value="1"/>
</dbReference>
<keyword evidence="3" id="KW-1185">Reference proteome</keyword>
<keyword evidence="1" id="KW-0732">Signal</keyword>
<feature type="chain" id="PRO_5047298568" evidence="1">
    <location>
        <begin position="22"/>
        <end position="297"/>
    </location>
</feature>
<evidence type="ECO:0000256" key="1">
    <source>
        <dbReference type="SAM" id="SignalP"/>
    </source>
</evidence>
<dbReference type="Proteomes" id="UP001293718">
    <property type="component" value="Unassembled WGS sequence"/>
</dbReference>
<feature type="signal peptide" evidence="1">
    <location>
        <begin position="1"/>
        <end position="21"/>
    </location>
</feature>
<proteinExistence type="predicted"/>
<dbReference type="RefSeq" id="WP_322468770.1">
    <property type="nucleotide sequence ID" value="NZ_JAXOJX010000139.1"/>
</dbReference>
<reference evidence="2 3" key="1">
    <citation type="submission" date="2023-11" db="EMBL/GenBank/DDBJ databases">
        <title>Draft genome of Azohydromonas lata strain H1 (DSM1123), a polyhydroxyalkanoate producer.</title>
        <authorList>
            <person name="Traversa D."/>
            <person name="D'Addabbo P."/>
            <person name="Pazzani C."/>
            <person name="Manzari C."/>
            <person name="Chiara M."/>
            <person name="Scrascia M."/>
        </authorList>
    </citation>
    <scope>NUCLEOTIDE SEQUENCE [LARGE SCALE GENOMIC DNA]</scope>
    <source>
        <strain evidence="2 3">H1</strain>
    </source>
</reference>
<organism evidence="2 3">
    <name type="scientific">Azohydromonas lata</name>
    <dbReference type="NCBI Taxonomy" id="45677"/>
    <lineage>
        <taxon>Bacteria</taxon>
        <taxon>Pseudomonadati</taxon>
        <taxon>Pseudomonadota</taxon>
        <taxon>Betaproteobacteria</taxon>
        <taxon>Burkholderiales</taxon>
        <taxon>Sphaerotilaceae</taxon>
        <taxon>Azohydromonas</taxon>
    </lineage>
</organism>
<name>A0ABU5IS01_9BURK</name>
<comment type="caution">
    <text evidence="2">The sequence shown here is derived from an EMBL/GenBank/DDBJ whole genome shotgun (WGS) entry which is preliminary data.</text>
</comment>
<sequence length="297" mass="31516">MSTVMLRRGVAALGMSMAAAACQATEGNGLGLYPDGLENFLSGALPPSGVHTLVYAGGGQYDKLRDNDGKHIGPPDFKVKFGAVVPRVVWVTPHTLLGGQLAFEALAPLLSVDVRAGGQTFSKVGVGDLVLGAVLGYHHSPALHSAFGFDIYAPTGQYDRNNPASLGRNVWALQPVAAVSYAQPVGLNVDVKAMWDIPRRNDDTQTRSGQALHADYAMGWGLGNGWVVGVGGHVYRQITDDKGPNAGTGKASSLAIGPSLRYANDKGLMITVKFQQEFHVRNRPEGQQLWVKASLPF</sequence>
<dbReference type="InterPro" id="IPR025737">
    <property type="entry name" value="FApF"/>
</dbReference>
<dbReference type="EMBL" id="JAXOJX010000139">
    <property type="protein sequence ID" value="MDZ5461674.1"/>
    <property type="molecule type" value="Genomic_DNA"/>
</dbReference>
<dbReference type="Pfam" id="PF13557">
    <property type="entry name" value="Phenol_MetA_deg"/>
    <property type="match status" value="1"/>
</dbReference>
<gene>
    <name evidence="2" type="ORF">SM757_34380</name>
</gene>
<evidence type="ECO:0000313" key="3">
    <source>
        <dbReference type="Proteomes" id="UP001293718"/>
    </source>
</evidence>
<accession>A0ABU5IS01</accession>
<protein>
    <submittedName>
        <fullName evidence="2">Transporter</fullName>
    </submittedName>
</protein>